<reference evidence="3 4" key="1">
    <citation type="submission" date="2024-03" db="EMBL/GenBank/DDBJ databases">
        <title>Aureococcus anophagefferens CCMP1851 and Kratosvirus quantuckense: Draft genome of a second virus-susceptible host strain in the model system.</title>
        <authorList>
            <person name="Chase E."/>
            <person name="Truchon A.R."/>
            <person name="Schepens W."/>
            <person name="Wilhelm S.W."/>
        </authorList>
    </citation>
    <scope>NUCLEOTIDE SEQUENCE [LARGE SCALE GENOMIC DNA]</scope>
    <source>
        <strain evidence="3 4">CCMP1851</strain>
    </source>
</reference>
<evidence type="ECO:0000256" key="1">
    <source>
        <dbReference type="SAM" id="MobiDB-lite"/>
    </source>
</evidence>
<keyword evidence="2" id="KW-0812">Transmembrane</keyword>
<protein>
    <recommendedName>
        <fullName evidence="5">TRP C-terminal domain-containing protein</fullName>
    </recommendedName>
</protein>
<feature type="transmembrane region" description="Helical" evidence="2">
    <location>
        <begin position="53"/>
        <end position="73"/>
    </location>
</feature>
<keyword evidence="4" id="KW-1185">Reference proteome</keyword>
<feature type="transmembrane region" description="Helical" evidence="2">
    <location>
        <begin position="111"/>
        <end position="134"/>
    </location>
</feature>
<evidence type="ECO:0008006" key="5">
    <source>
        <dbReference type="Google" id="ProtNLM"/>
    </source>
</evidence>
<name>A0ABR1GBX9_AURAN</name>
<accession>A0ABR1GBX9</accession>
<keyword evidence="2" id="KW-0472">Membrane</keyword>
<proteinExistence type="predicted"/>
<organism evidence="3 4">
    <name type="scientific">Aureococcus anophagefferens</name>
    <name type="common">Harmful bloom alga</name>
    <dbReference type="NCBI Taxonomy" id="44056"/>
    <lineage>
        <taxon>Eukaryota</taxon>
        <taxon>Sar</taxon>
        <taxon>Stramenopiles</taxon>
        <taxon>Ochrophyta</taxon>
        <taxon>Pelagophyceae</taxon>
        <taxon>Pelagomonadales</taxon>
        <taxon>Pelagomonadaceae</taxon>
        <taxon>Aureococcus</taxon>
    </lineage>
</organism>
<dbReference type="Proteomes" id="UP001363151">
    <property type="component" value="Unassembled WGS sequence"/>
</dbReference>
<feature type="region of interest" description="Disordered" evidence="1">
    <location>
        <begin position="161"/>
        <end position="217"/>
    </location>
</feature>
<gene>
    <name evidence="3" type="ORF">SO694_00001937</name>
</gene>
<keyword evidence="2" id="KW-1133">Transmembrane helix</keyword>
<dbReference type="EMBL" id="JBBJCI010000035">
    <property type="protein sequence ID" value="KAK7253489.1"/>
    <property type="molecule type" value="Genomic_DNA"/>
</dbReference>
<evidence type="ECO:0000313" key="3">
    <source>
        <dbReference type="EMBL" id="KAK7253489.1"/>
    </source>
</evidence>
<dbReference type="PANTHER" id="PTHR11319">
    <property type="entry name" value="G PROTEIN-COUPLED RECEPTOR-RELATED"/>
    <property type="match status" value="1"/>
</dbReference>
<sequence length="217" mass="23035">MATCQERVMATTDLGDDAFLFAAYRPSRYYWELVETARRLSLSSIIVIVRPGSATQVALAFIVSAASLLVSAIHDPFRDPKCNAANLTAQAVVAATLFIGFLFQVDVAAGALWDAVLVAMNVGMLLACGVYVFFDGLGLRDEDSPVGIVVARARSRLRTLSSPRKLKDAPPPEAARAATELTTNPMASARALKVADASEVVARTPPDPDAPDRTGAV</sequence>
<feature type="transmembrane region" description="Helical" evidence="2">
    <location>
        <begin position="85"/>
        <end position="105"/>
    </location>
</feature>
<evidence type="ECO:0000313" key="4">
    <source>
        <dbReference type="Proteomes" id="UP001363151"/>
    </source>
</evidence>
<evidence type="ECO:0000256" key="2">
    <source>
        <dbReference type="SAM" id="Phobius"/>
    </source>
</evidence>
<dbReference type="PANTHER" id="PTHR11319:SF35">
    <property type="entry name" value="OUTER MEMBRANE PROTEIN PMPC-RELATED"/>
    <property type="match status" value="1"/>
</dbReference>
<comment type="caution">
    <text evidence="3">The sequence shown here is derived from an EMBL/GenBank/DDBJ whole genome shotgun (WGS) entry which is preliminary data.</text>
</comment>